<dbReference type="EMBL" id="ML741773">
    <property type="protein sequence ID" value="KAE8330602.1"/>
    <property type="molecule type" value="Genomic_DNA"/>
</dbReference>
<evidence type="ECO:0000313" key="5">
    <source>
        <dbReference type="Proteomes" id="UP000325945"/>
    </source>
</evidence>
<proteinExistence type="predicted"/>
<accession>A0A5N6XCF2</accession>
<evidence type="ECO:0000256" key="2">
    <source>
        <dbReference type="ARBA" id="ARBA00023026"/>
    </source>
</evidence>
<dbReference type="GO" id="GO:0008061">
    <property type="term" value="F:chitin binding"/>
    <property type="evidence" value="ECO:0007669"/>
    <property type="project" value="UniProtKB-KW"/>
</dbReference>
<evidence type="ECO:0000313" key="4">
    <source>
        <dbReference type="EMBL" id="KAE8330602.1"/>
    </source>
</evidence>
<protein>
    <recommendedName>
        <fullName evidence="6">Chitosanase</fullName>
    </recommendedName>
</protein>
<feature type="chain" id="PRO_5024963917" description="Chitosanase" evidence="3">
    <location>
        <begin position="20"/>
        <end position="631"/>
    </location>
</feature>
<dbReference type="AlphaFoldDB" id="A0A5N6XCF2"/>
<reference evidence="5" key="1">
    <citation type="submission" date="2019-04" db="EMBL/GenBank/DDBJ databases">
        <title>Friends and foes A comparative genomics studyof 23 Aspergillus species from section Flavi.</title>
        <authorList>
            <consortium name="DOE Joint Genome Institute"/>
            <person name="Kjaerbolling I."/>
            <person name="Vesth T."/>
            <person name="Frisvad J.C."/>
            <person name="Nybo J.L."/>
            <person name="Theobald S."/>
            <person name="Kildgaard S."/>
            <person name="Isbrandt T."/>
            <person name="Kuo A."/>
            <person name="Sato A."/>
            <person name="Lyhne E.K."/>
            <person name="Kogle M.E."/>
            <person name="Wiebenga A."/>
            <person name="Kun R.S."/>
            <person name="Lubbers R.J."/>
            <person name="Makela M.R."/>
            <person name="Barry K."/>
            <person name="Chovatia M."/>
            <person name="Clum A."/>
            <person name="Daum C."/>
            <person name="Haridas S."/>
            <person name="He G."/>
            <person name="LaButti K."/>
            <person name="Lipzen A."/>
            <person name="Mondo S."/>
            <person name="Riley R."/>
            <person name="Salamov A."/>
            <person name="Simmons B.A."/>
            <person name="Magnuson J.K."/>
            <person name="Henrissat B."/>
            <person name="Mortensen U.H."/>
            <person name="Larsen T.O."/>
            <person name="Devries R.P."/>
            <person name="Grigoriev I.V."/>
            <person name="Machida M."/>
            <person name="Baker S.E."/>
            <person name="Andersen M.R."/>
        </authorList>
    </citation>
    <scope>NUCLEOTIDE SEQUENCE [LARGE SCALE GENOMIC DNA]</scope>
    <source>
        <strain evidence="5">CBS 130017</strain>
    </source>
</reference>
<keyword evidence="2" id="KW-0843">Virulence</keyword>
<sequence>MLLIKSLFLVTHFLSLVTATPSPTRFRDYDPKDPCPRQCGLVGTDPQDWAVYYRLEALDRCNRPLLLDFKLDAELDHNNTWNKIRACSIWGDNIPAPESSVPGLNSSAQNATLQRIEYEGASGDGLVAARAVFNIQRYLEKNVEQDKNVTLFSKSGNVTVGFFGGALMDTQRIATSLLPELIRHITHDGFSNGILEQICGTRRNFHETWGIIVSFSESMSTVQETVRTWSQGKCVTPIAPMARVNSFHNATIPTKAFSRRPRVLNARTPTLQRRAECSTIKDLQVYKSIYDGIGDAAGAASDNSAKFVNTFAPIPDYTMSFNLFMDTLGLIIPVGMAPIFNNVLRANAYFTANPSMLDNAKDATYTLVGSWVNLAKDSNPEDQWEFMSFMSKVWHSWQNETERASQYLFSGTEDAISDLTRLIRDGQLIQGSLEGNKPTVKMTATDIQALIERAFYGYLIPRIWQSSGTRAFVIDTNHACDGSNPISDYLHDSDAETAAVCFEDKLYYVAYPDGNAGDTCQLPGSTSVCVPLKFKVPPGLGSLTGAYDEYGGVVPADIVASTVLSYQANGNKNGWKLKNMGEVESVDDLDVDALITYQIGAPGVSTLPLCSAEEAHLNWGVGKVTDNYPCS</sequence>
<name>A0A5N6XCF2_9EURO</name>
<evidence type="ECO:0000256" key="3">
    <source>
        <dbReference type="SAM" id="SignalP"/>
    </source>
</evidence>
<organism evidence="4 5">
    <name type="scientific">Aspergillus sergii</name>
    <dbReference type="NCBI Taxonomy" id="1034303"/>
    <lineage>
        <taxon>Eukaryota</taxon>
        <taxon>Fungi</taxon>
        <taxon>Dikarya</taxon>
        <taxon>Ascomycota</taxon>
        <taxon>Pezizomycotina</taxon>
        <taxon>Eurotiomycetes</taxon>
        <taxon>Eurotiomycetidae</taxon>
        <taxon>Eurotiales</taxon>
        <taxon>Aspergillaceae</taxon>
        <taxon>Aspergillus</taxon>
        <taxon>Aspergillus subgen. Circumdati</taxon>
    </lineage>
</organism>
<keyword evidence="1" id="KW-0147">Chitin-binding</keyword>
<dbReference type="InterPro" id="IPR053214">
    <property type="entry name" value="LysM12-like"/>
</dbReference>
<dbReference type="Proteomes" id="UP000325945">
    <property type="component" value="Unassembled WGS sequence"/>
</dbReference>
<dbReference type="PANTHER" id="PTHR47700:SF2">
    <property type="entry name" value="CHITINASE"/>
    <property type="match status" value="1"/>
</dbReference>
<keyword evidence="3" id="KW-0732">Signal</keyword>
<dbReference type="PANTHER" id="PTHR47700">
    <property type="entry name" value="V CHITINASE, PUTATIVE (AFU_ORTHOLOGUE AFUA_6G13720)-RELATED"/>
    <property type="match status" value="1"/>
</dbReference>
<evidence type="ECO:0000256" key="1">
    <source>
        <dbReference type="ARBA" id="ARBA00022669"/>
    </source>
</evidence>
<evidence type="ECO:0008006" key="6">
    <source>
        <dbReference type="Google" id="ProtNLM"/>
    </source>
</evidence>
<keyword evidence="5" id="KW-1185">Reference proteome</keyword>
<gene>
    <name evidence="4" type="ORF">BDV39DRAFT_202010</name>
</gene>
<feature type="signal peptide" evidence="3">
    <location>
        <begin position="1"/>
        <end position="19"/>
    </location>
</feature>